<dbReference type="EMBL" id="BONZ01000039">
    <property type="protein sequence ID" value="GIH16046.1"/>
    <property type="molecule type" value="Genomic_DNA"/>
</dbReference>
<accession>A0A8J3VS05</accession>
<sequence>MGQRYHGSVEDLLTNLESMKSDARDRIVARRQQLAGTRGVLVEEWPTNSVQEIVERELARRRPFIDKENVGTIGHRDTVIWLGLLALAVTRPDDTVVFVTKDKGFLGSKGDLHSDLEADLAQHGVQASRVKAMPDLFSVINVLRTQVEADQRRATAHAAIRQALHEYNKELMALQWGWEFDLRDGGLARPDIDADLPPEMETVTVSFIESEFDVAVEPSVAENDKPLRCTYKVDISFDGVMTKSEWYGNDYSRLELWDSDLNDQYVSVEAYRVLELIAEVTYDPAVEEAHVDHIVGSHVVSDSY</sequence>
<gene>
    <name evidence="2" type="ORF">Raf01_42180</name>
</gene>
<dbReference type="AlphaFoldDB" id="A0A8J3VS05"/>
<comment type="caution">
    <text evidence="2">The sequence shown here is derived from an EMBL/GenBank/DDBJ whole genome shotgun (WGS) entry which is preliminary data.</text>
</comment>
<name>A0A8J3VS05_9ACTN</name>
<reference evidence="2" key="1">
    <citation type="submission" date="2021-01" db="EMBL/GenBank/DDBJ databases">
        <title>Whole genome shotgun sequence of Rugosimonospora africana NBRC 104875.</title>
        <authorList>
            <person name="Komaki H."/>
            <person name="Tamura T."/>
        </authorList>
    </citation>
    <scope>NUCLEOTIDE SEQUENCE</scope>
    <source>
        <strain evidence="2">NBRC 104875</strain>
    </source>
</reference>
<evidence type="ECO:0000313" key="3">
    <source>
        <dbReference type="Proteomes" id="UP000642748"/>
    </source>
</evidence>
<dbReference type="Proteomes" id="UP000642748">
    <property type="component" value="Unassembled WGS sequence"/>
</dbReference>
<evidence type="ECO:0000259" key="1">
    <source>
        <dbReference type="Pfam" id="PF16289"/>
    </source>
</evidence>
<evidence type="ECO:0000313" key="2">
    <source>
        <dbReference type="EMBL" id="GIH16046.1"/>
    </source>
</evidence>
<dbReference type="InterPro" id="IPR032557">
    <property type="entry name" value="DUF4935"/>
</dbReference>
<organism evidence="2 3">
    <name type="scientific">Rugosimonospora africana</name>
    <dbReference type="NCBI Taxonomy" id="556532"/>
    <lineage>
        <taxon>Bacteria</taxon>
        <taxon>Bacillati</taxon>
        <taxon>Actinomycetota</taxon>
        <taxon>Actinomycetes</taxon>
        <taxon>Micromonosporales</taxon>
        <taxon>Micromonosporaceae</taxon>
        <taxon>Rugosimonospora</taxon>
    </lineage>
</organism>
<proteinExistence type="predicted"/>
<dbReference type="Pfam" id="PF16289">
    <property type="entry name" value="PIN_12"/>
    <property type="match status" value="1"/>
</dbReference>
<keyword evidence="3" id="KW-1185">Reference proteome</keyword>
<protein>
    <recommendedName>
        <fullName evidence="1">DUF4935 domain-containing protein</fullName>
    </recommendedName>
</protein>
<feature type="domain" description="DUF4935" evidence="1">
    <location>
        <begin position="19"/>
        <end position="105"/>
    </location>
</feature>